<keyword evidence="8" id="KW-1185">Reference proteome</keyword>
<evidence type="ECO:0000256" key="6">
    <source>
        <dbReference type="SAM" id="Phobius"/>
    </source>
</evidence>
<evidence type="ECO:0000256" key="1">
    <source>
        <dbReference type="ARBA" id="ARBA00004651"/>
    </source>
</evidence>
<keyword evidence="5 6" id="KW-0472">Membrane</keyword>
<evidence type="ECO:0000256" key="4">
    <source>
        <dbReference type="ARBA" id="ARBA00022989"/>
    </source>
</evidence>
<dbReference type="EMBL" id="CP137640">
    <property type="protein sequence ID" value="WVX80896.1"/>
    <property type="molecule type" value="Genomic_DNA"/>
</dbReference>
<evidence type="ECO:0000313" key="8">
    <source>
        <dbReference type="Proteomes" id="UP001357223"/>
    </source>
</evidence>
<feature type="transmembrane region" description="Helical" evidence="6">
    <location>
        <begin position="121"/>
        <end position="139"/>
    </location>
</feature>
<feature type="transmembrane region" description="Helical" evidence="6">
    <location>
        <begin position="336"/>
        <end position="353"/>
    </location>
</feature>
<dbReference type="Pfam" id="PF01943">
    <property type="entry name" value="Polysacc_synt"/>
    <property type="match status" value="1"/>
</dbReference>
<keyword evidence="3 6" id="KW-0812">Transmembrane</keyword>
<name>A0ABZ2CCM5_9BACI</name>
<evidence type="ECO:0008006" key="9">
    <source>
        <dbReference type="Google" id="ProtNLM"/>
    </source>
</evidence>
<feature type="transmembrane region" description="Helical" evidence="6">
    <location>
        <begin position="400"/>
        <end position="420"/>
    </location>
</feature>
<feature type="transmembrane region" description="Helical" evidence="6">
    <location>
        <begin position="180"/>
        <end position="201"/>
    </location>
</feature>
<feature type="transmembrane region" description="Helical" evidence="6">
    <location>
        <begin position="12"/>
        <end position="37"/>
    </location>
</feature>
<sequence length="516" mass="58670">MRVKNSIINISTGLGSQIIITLLSFLSRTVFISYLGIEYLGINGLFTNVLGMLSLAEAGIGSAIIYNLYKPVAENNIEKINMLMNFYKKAYKVIAIVIFLLGLSILPFLEHFTHDTNVENVNLIYLLFLLNTAASYLFSHKISFLNVCQKSYIVTGVYTISTVIATFIKIAILYFTSNYILYLIIDILITIMTSIILSILVNKMYPFIKDKVSSSLDRETKSNIVKNVKALVLHNIGGYAVFGTDNLIIASFVSVTAVGLYSNYYMLINICRTFINQVFNNIIHSIGNLVATESNEKIYNIFKVTMFFNFWIYSFFTTFLYIIIEPFIKLWLGSDFIMSKGLIIILMINFYVSGMRRSISTIKTTSGIFHEDRYAPFIEAAVNLIASMILVQYFGIVGVFVGTLISTLTVPFWIAPYLVYKNVFKITVKSYFLKYAYFLLIGIGSCVITSFICNEFLADGFISLVLRGVICMIVPNLIYISIFHRTEEFKHLLGVINNFLPRIMSMKKYRKNKLEV</sequence>
<feature type="transmembrane region" description="Helical" evidence="6">
    <location>
        <begin position="432"/>
        <end position="452"/>
    </location>
</feature>
<reference evidence="7 8" key="1">
    <citation type="submission" date="2023-10" db="EMBL/GenBank/DDBJ databases">
        <title>Niallia locisalis sp.nov. isolated from a salt pond sample.</title>
        <authorList>
            <person name="Li X.-J."/>
            <person name="Dong L."/>
        </authorList>
    </citation>
    <scope>NUCLEOTIDE SEQUENCE [LARGE SCALE GENOMIC DNA]</scope>
    <source>
        <strain evidence="7 8">DSM 29761</strain>
    </source>
</reference>
<protein>
    <recommendedName>
        <fullName evidence="9">Flippase</fullName>
    </recommendedName>
</protein>
<proteinExistence type="predicted"/>
<feature type="transmembrane region" description="Helical" evidence="6">
    <location>
        <begin position="304"/>
        <end position="324"/>
    </location>
</feature>
<dbReference type="InterPro" id="IPR050833">
    <property type="entry name" value="Poly_Biosynth_Transport"/>
</dbReference>
<dbReference type="Proteomes" id="UP001357223">
    <property type="component" value="Chromosome"/>
</dbReference>
<dbReference type="InterPro" id="IPR002797">
    <property type="entry name" value="Polysacc_synth"/>
</dbReference>
<keyword evidence="2" id="KW-1003">Cell membrane</keyword>
<organism evidence="7 8">
    <name type="scientific">Niallia oryzisoli</name>
    <dbReference type="NCBI Taxonomy" id="1737571"/>
    <lineage>
        <taxon>Bacteria</taxon>
        <taxon>Bacillati</taxon>
        <taxon>Bacillota</taxon>
        <taxon>Bacilli</taxon>
        <taxon>Bacillales</taxon>
        <taxon>Bacillaceae</taxon>
        <taxon>Niallia</taxon>
    </lineage>
</organism>
<comment type="subcellular location">
    <subcellularLocation>
        <location evidence="1">Cell membrane</location>
        <topology evidence="1">Multi-pass membrane protein</topology>
    </subcellularLocation>
</comment>
<dbReference type="PANTHER" id="PTHR30250:SF26">
    <property type="entry name" value="PSMA PROTEIN"/>
    <property type="match status" value="1"/>
</dbReference>
<feature type="transmembrane region" description="Helical" evidence="6">
    <location>
        <begin position="151"/>
        <end position="174"/>
    </location>
</feature>
<feature type="transmembrane region" description="Helical" evidence="6">
    <location>
        <begin position="90"/>
        <end position="109"/>
    </location>
</feature>
<gene>
    <name evidence="7" type="ORF">R4Z09_27380</name>
</gene>
<dbReference type="PANTHER" id="PTHR30250">
    <property type="entry name" value="PST FAMILY PREDICTED COLANIC ACID TRANSPORTER"/>
    <property type="match status" value="1"/>
</dbReference>
<accession>A0ABZ2CCM5</accession>
<evidence type="ECO:0000313" key="7">
    <source>
        <dbReference type="EMBL" id="WVX80896.1"/>
    </source>
</evidence>
<keyword evidence="4 6" id="KW-1133">Transmembrane helix</keyword>
<dbReference type="RefSeq" id="WP_338449826.1">
    <property type="nucleotide sequence ID" value="NZ_CP137640.1"/>
</dbReference>
<evidence type="ECO:0000256" key="5">
    <source>
        <dbReference type="ARBA" id="ARBA00023136"/>
    </source>
</evidence>
<feature type="transmembrane region" description="Helical" evidence="6">
    <location>
        <begin position="49"/>
        <end position="69"/>
    </location>
</feature>
<evidence type="ECO:0000256" key="3">
    <source>
        <dbReference type="ARBA" id="ARBA00022692"/>
    </source>
</evidence>
<evidence type="ECO:0000256" key="2">
    <source>
        <dbReference type="ARBA" id="ARBA00022475"/>
    </source>
</evidence>
<feature type="transmembrane region" description="Helical" evidence="6">
    <location>
        <begin position="464"/>
        <end position="483"/>
    </location>
</feature>